<feature type="domain" description="Phospholipid/glycerol acyltransferase" evidence="4">
    <location>
        <begin position="76"/>
        <end position="195"/>
    </location>
</feature>
<dbReference type="AlphaFoldDB" id="A0A5C8UPU0"/>
<dbReference type="GO" id="GO:0006654">
    <property type="term" value="P:phosphatidic acid biosynthetic process"/>
    <property type="evidence" value="ECO:0007669"/>
    <property type="project" value="TreeGrafter"/>
</dbReference>
<name>A0A5C8UPU0_9MICO</name>
<dbReference type="SMART" id="SM00563">
    <property type="entry name" value="PlsC"/>
    <property type="match status" value="1"/>
</dbReference>
<sequence>MSTSSTSSRCSGPTLSSRDNSAVPRATAPERQEPEHQKSEKIPIFRLLALLLIPPMELLARYVIIDGDKLPKHGAFVFAPNHYSEIDPVVIGRVMYKLGRAPRYLTKASLFKVPVLGWFLRTSGQIPVERSGVSRGSDPIASASKLVRDGLAVVIYPEGSLTRDPDLWPMRGKTGAVRMALEAGVPLIPVAHWGTQLVMPRYAKKISVFPRKTITVKIGDPVDLSAFAGRGLDPTTLHEATAVLMAAITSLLVDLRGEPAPAEPWDPAKHKQSETGRFE</sequence>
<organism evidence="5 6">
    <name type="scientific">Lacisediminihabitans profunda</name>
    <dbReference type="NCBI Taxonomy" id="2594790"/>
    <lineage>
        <taxon>Bacteria</taxon>
        <taxon>Bacillati</taxon>
        <taxon>Actinomycetota</taxon>
        <taxon>Actinomycetes</taxon>
        <taxon>Micrococcales</taxon>
        <taxon>Microbacteriaceae</taxon>
        <taxon>Lacisediminihabitans</taxon>
    </lineage>
</organism>
<dbReference type="InterPro" id="IPR002123">
    <property type="entry name" value="Plipid/glycerol_acylTrfase"/>
</dbReference>
<feature type="compositionally biased region" description="Basic and acidic residues" evidence="3">
    <location>
        <begin position="28"/>
        <end position="38"/>
    </location>
</feature>
<dbReference type="Pfam" id="PF01553">
    <property type="entry name" value="Acyltransferase"/>
    <property type="match status" value="1"/>
</dbReference>
<dbReference type="GO" id="GO:0005886">
    <property type="term" value="C:plasma membrane"/>
    <property type="evidence" value="ECO:0007669"/>
    <property type="project" value="TreeGrafter"/>
</dbReference>
<dbReference type="Proteomes" id="UP000321379">
    <property type="component" value="Unassembled WGS sequence"/>
</dbReference>
<evidence type="ECO:0000313" key="5">
    <source>
        <dbReference type="EMBL" id="TXN29891.1"/>
    </source>
</evidence>
<comment type="caution">
    <text evidence="5">The sequence shown here is derived from an EMBL/GenBank/DDBJ whole genome shotgun (WGS) entry which is preliminary data.</text>
</comment>
<dbReference type="PANTHER" id="PTHR10434">
    <property type="entry name" value="1-ACYL-SN-GLYCEROL-3-PHOSPHATE ACYLTRANSFERASE"/>
    <property type="match status" value="1"/>
</dbReference>
<feature type="region of interest" description="Disordered" evidence="3">
    <location>
        <begin position="1"/>
        <end position="38"/>
    </location>
</feature>
<feature type="compositionally biased region" description="Low complexity" evidence="3">
    <location>
        <begin position="1"/>
        <end position="17"/>
    </location>
</feature>
<evidence type="ECO:0000256" key="3">
    <source>
        <dbReference type="SAM" id="MobiDB-lite"/>
    </source>
</evidence>
<keyword evidence="2 5" id="KW-0012">Acyltransferase</keyword>
<keyword evidence="6" id="KW-1185">Reference proteome</keyword>
<reference evidence="5 6" key="1">
    <citation type="submission" date="2019-08" db="EMBL/GenBank/DDBJ databases">
        <title>Bacterial whole genome sequence for Glaciihabitans sp. CHu50b-6-2.</title>
        <authorList>
            <person name="Jin L."/>
        </authorList>
    </citation>
    <scope>NUCLEOTIDE SEQUENCE [LARGE SCALE GENOMIC DNA]</scope>
    <source>
        <strain evidence="5 6">CHu50b-6-2</strain>
    </source>
</reference>
<evidence type="ECO:0000259" key="4">
    <source>
        <dbReference type="SMART" id="SM00563"/>
    </source>
</evidence>
<dbReference type="SUPFAM" id="SSF69593">
    <property type="entry name" value="Glycerol-3-phosphate (1)-acyltransferase"/>
    <property type="match status" value="1"/>
</dbReference>
<accession>A0A5C8UPU0</accession>
<evidence type="ECO:0000256" key="1">
    <source>
        <dbReference type="ARBA" id="ARBA00022679"/>
    </source>
</evidence>
<evidence type="ECO:0000313" key="6">
    <source>
        <dbReference type="Proteomes" id="UP000321379"/>
    </source>
</evidence>
<gene>
    <name evidence="5" type="ORF">FVP33_12190</name>
</gene>
<dbReference type="CDD" id="cd07989">
    <property type="entry name" value="LPLAT_AGPAT-like"/>
    <property type="match status" value="1"/>
</dbReference>
<feature type="compositionally biased region" description="Basic and acidic residues" evidence="3">
    <location>
        <begin position="266"/>
        <end position="279"/>
    </location>
</feature>
<keyword evidence="1 5" id="KW-0808">Transferase</keyword>
<dbReference type="GO" id="GO:0003841">
    <property type="term" value="F:1-acylglycerol-3-phosphate O-acyltransferase activity"/>
    <property type="evidence" value="ECO:0007669"/>
    <property type="project" value="TreeGrafter"/>
</dbReference>
<dbReference type="PANTHER" id="PTHR10434:SF55">
    <property type="entry name" value="POSSIBLE ACYLTRANSFERASE"/>
    <property type="match status" value="1"/>
</dbReference>
<feature type="region of interest" description="Disordered" evidence="3">
    <location>
        <begin position="259"/>
        <end position="279"/>
    </location>
</feature>
<evidence type="ECO:0000256" key="2">
    <source>
        <dbReference type="ARBA" id="ARBA00023315"/>
    </source>
</evidence>
<protein>
    <submittedName>
        <fullName evidence="5">1-acyl-sn-glycerol-3-phosphate acyltransferase</fullName>
    </submittedName>
</protein>
<proteinExistence type="predicted"/>
<dbReference type="EMBL" id="VRMG01000008">
    <property type="protein sequence ID" value="TXN29891.1"/>
    <property type="molecule type" value="Genomic_DNA"/>
</dbReference>